<proteinExistence type="predicted"/>
<name>A0ABP0ALN7_PIPNA</name>
<dbReference type="EMBL" id="OY882866">
    <property type="protein sequence ID" value="CAK6449652.1"/>
    <property type="molecule type" value="Genomic_DNA"/>
</dbReference>
<gene>
    <name evidence="1" type="ORF">MPIPNATIZW_LOCUS17958</name>
</gene>
<evidence type="ECO:0000313" key="1">
    <source>
        <dbReference type="EMBL" id="CAK6449652.1"/>
    </source>
</evidence>
<accession>A0ABP0ALN7</accession>
<protein>
    <submittedName>
        <fullName evidence="1">Uncharacterized protein</fullName>
    </submittedName>
</protein>
<evidence type="ECO:0000313" key="2">
    <source>
        <dbReference type="Proteomes" id="UP001314169"/>
    </source>
</evidence>
<sequence>MPTPHPRHHLMTSEPHALPEAQLQMPSHWGLGLQRGWGRHGDTSTESMTETTVSLIAFKLGCVSPNKVFLCFYSSMETSLSGLAGVAQWLIHEIRGLWFNSQRLHPQ</sequence>
<reference evidence="1" key="1">
    <citation type="submission" date="2023-12" db="EMBL/GenBank/DDBJ databases">
        <authorList>
            <person name="Brown T."/>
        </authorList>
    </citation>
    <scope>NUCLEOTIDE SEQUENCE</scope>
</reference>
<keyword evidence="2" id="KW-1185">Reference proteome</keyword>
<dbReference type="Proteomes" id="UP001314169">
    <property type="component" value="Chromosome 9"/>
</dbReference>
<organism evidence="1 2">
    <name type="scientific">Pipistrellus nathusii</name>
    <name type="common">Nathusius' pipistrelle</name>
    <dbReference type="NCBI Taxonomy" id="59473"/>
    <lineage>
        <taxon>Eukaryota</taxon>
        <taxon>Metazoa</taxon>
        <taxon>Chordata</taxon>
        <taxon>Craniata</taxon>
        <taxon>Vertebrata</taxon>
        <taxon>Euteleostomi</taxon>
        <taxon>Mammalia</taxon>
        <taxon>Eutheria</taxon>
        <taxon>Laurasiatheria</taxon>
        <taxon>Chiroptera</taxon>
        <taxon>Yangochiroptera</taxon>
        <taxon>Vespertilionidae</taxon>
        <taxon>Pipistrellus</taxon>
    </lineage>
</organism>